<dbReference type="InterPro" id="IPR004776">
    <property type="entry name" value="Mem_transp_PIN-like"/>
</dbReference>
<dbReference type="AlphaFoldDB" id="A0A1V4SH82"/>
<protein>
    <submittedName>
        <fullName evidence="9">Membrane transport protein</fullName>
    </submittedName>
</protein>
<evidence type="ECO:0000256" key="4">
    <source>
        <dbReference type="ARBA" id="ARBA00022475"/>
    </source>
</evidence>
<evidence type="ECO:0000256" key="5">
    <source>
        <dbReference type="ARBA" id="ARBA00022692"/>
    </source>
</evidence>
<dbReference type="Gene3D" id="1.20.1530.20">
    <property type="match status" value="1"/>
</dbReference>
<keyword evidence="10" id="KW-1185">Reference proteome</keyword>
<feature type="transmembrane region" description="Helical" evidence="8">
    <location>
        <begin position="102"/>
        <end position="120"/>
    </location>
</feature>
<evidence type="ECO:0000313" key="10">
    <source>
        <dbReference type="Proteomes" id="UP000191554"/>
    </source>
</evidence>
<dbReference type="STRING" id="48256.CLHUN_33090"/>
<keyword evidence="6 8" id="KW-1133">Transmembrane helix</keyword>
<dbReference type="OrthoDB" id="9798064at2"/>
<feature type="transmembrane region" description="Helical" evidence="8">
    <location>
        <begin position="37"/>
        <end position="56"/>
    </location>
</feature>
<dbReference type="InterPro" id="IPR038770">
    <property type="entry name" value="Na+/solute_symporter_sf"/>
</dbReference>
<evidence type="ECO:0000256" key="2">
    <source>
        <dbReference type="ARBA" id="ARBA00010145"/>
    </source>
</evidence>
<feature type="transmembrane region" description="Helical" evidence="8">
    <location>
        <begin position="275"/>
        <end position="293"/>
    </location>
</feature>
<keyword evidence="7 8" id="KW-0472">Membrane</keyword>
<dbReference type="EMBL" id="MZGX01000024">
    <property type="protein sequence ID" value="OPX42825.1"/>
    <property type="molecule type" value="Genomic_DNA"/>
</dbReference>
<comment type="caution">
    <text evidence="9">The sequence shown here is derived from an EMBL/GenBank/DDBJ whole genome shotgun (WGS) entry which is preliminary data.</text>
</comment>
<gene>
    <name evidence="9" type="ORF">CLHUN_33090</name>
</gene>
<evidence type="ECO:0000256" key="7">
    <source>
        <dbReference type="ARBA" id="ARBA00023136"/>
    </source>
</evidence>
<keyword evidence="3" id="KW-0813">Transport</keyword>
<reference evidence="9 10" key="1">
    <citation type="submission" date="2017-03" db="EMBL/GenBank/DDBJ databases">
        <title>Genome sequence of Clostridium hungatei DSM 14427.</title>
        <authorList>
            <person name="Poehlein A."/>
            <person name="Daniel R."/>
        </authorList>
    </citation>
    <scope>NUCLEOTIDE SEQUENCE [LARGE SCALE GENOMIC DNA]</scope>
    <source>
        <strain evidence="9 10">DSM 14427</strain>
    </source>
</reference>
<dbReference type="GO" id="GO:0005886">
    <property type="term" value="C:plasma membrane"/>
    <property type="evidence" value="ECO:0007669"/>
    <property type="project" value="UniProtKB-SubCell"/>
</dbReference>
<name>A0A1V4SH82_RUMHU</name>
<dbReference type="GO" id="GO:0055085">
    <property type="term" value="P:transmembrane transport"/>
    <property type="evidence" value="ECO:0007669"/>
    <property type="project" value="InterPro"/>
</dbReference>
<dbReference type="Proteomes" id="UP000191554">
    <property type="component" value="Unassembled WGS sequence"/>
</dbReference>
<evidence type="ECO:0000256" key="3">
    <source>
        <dbReference type="ARBA" id="ARBA00022448"/>
    </source>
</evidence>
<feature type="transmembrane region" description="Helical" evidence="8">
    <location>
        <begin position="163"/>
        <end position="187"/>
    </location>
</feature>
<evidence type="ECO:0000256" key="1">
    <source>
        <dbReference type="ARBA" id="ARBA00004651"/>
    </source>
</evidence>
<evidence type="ECO:0000313" key="9">
    <source>
        <dbReference type="EMBL" id="OPX42825.1"/>
    </source>
</evidence>
<comment type="subcellular location">
    <subcellularLocation>
        <location evidence="1">Cell membrane</location>
        <topology evidence="1">Multi-pass membrane protein</topology>
    </subcellularLocation>
</comment>
<evidence type="ECO:0000256" key="6">
    <source>
        <dbReference type="ARBA" id="ARBA00022989"/>
    </source>
</evidence>
<accession>A0A1V4SH82</accession>
<dbReference type="Pfam" id="PF03547">
    <property type="entry name" value="Mem_trans"/>
    <property type="match status" value="1"/>
</dbReference>
<comment type="similarity">
    <text evidence="2">Belongs to the auxin efflux carrier (TC 2.A.69) family.</text>
</comment>
<feature type="transmembrane region" description="Helical" evidence="8">
    <location>
        <begin position="207"/>
        <end position="230"/>
    </location>
</feature>
<proteinExistence type="inferred from homology"/>
<evidence type="ECO:0000256" key="8">
    <source>
        <dbReference type="SAM" id="Phobius"/>
    </source>
</evidence>
<feature type="transmembrane region" description="Helical" evidence="8">
    <location>
        <begin position="242"/>
        <end position="263"/>
    </location>
</feature>
<feature type="transmembrane region" description="Helical" evidence="8">
    <location>
        <begin position="305"/>
        <end position="324"/>
    </location>
</feature>
<keyword evidence="4" id="KW-1003">Cell membrane</keyword>
<sequence>MDEVQIIIKQILILTLLGITGFAAGRKKLLPENSHKYISAIILKITMPFLIFTTMGNYSFTGETLKNGFFIFVLGVVFILLGGAISLGPCKLMGIREKTRNIYIAQSMFGNVIFMAYPLLKAMFGDEGIVYAIFYNIANDAILWTLGVYLFNKHNSKSWKDNLSHLINPNTLAFIGGLLMILAKWLFKFEDTAAYKLTWEIFYTTFYNLGHITIYLSMLFIGLILSNVKIDGVKDILSRASYLVYSVFKLLLVPAAAILLFKLTGKFFDDFVKKIVVLQLAMPASTIVSALALEYGSDYNAATEGIFISTILSIFTLPLMVYLLTV</sequence>
<dbReference type="RefSeq" id="WP_080065746.1">
    <property type="nucleotide sequence ID" value="NZ_MZGX01000024.1"/>
</dbReference>
<feature type="transmembrane region" description="Helical" evidence="8">
    <location>
        <begin position="68"/>
        <end position="90"/>
    </location>
</feature>
<keyword evidence="5 8" id="KW-0812">Transmembrane</keyword>
<feature type="transmembrane region" description="Helical" evidence="8">
    <location>
        <begin position="132"/>
        <end position="151"/>
    </location>
</feature>
<feature type="transmembrane region" description="Helical" evidence="8">
    <location>
        <begin position="6"/>
        <end position="25"/>
    </location>
</feature>
<dbReference type="PANTHER" id="PTHR36838">
    <property type="entry name" value="AUXIN EFFLUX CARRIER FAMILY PROTEIN"/>
    <property type="match status" value="1"/>
</dbReference>
<organism evidence="9 10">
    <name type="scientific">Ruminiclostridium hungatei</name>
    <name type="common">Clostridium hungatei</name>
    <dbReference type="NCBI Taxonomy" id="48256"/>
    <lineage>
        <taxon>Bacteria</taxon>
        <taxon>Bacillati</taxon>
        <taxon>Bacillota</taxon>
        <taxon>Clostridia</taxon>
        <taxon>Eubacteriales</taxon>
        <taxon>Oscillospiraceae</taxon>
        <taxon>Ruminiclostridium</taxon>
    </lineage>
</organism>
<dbReference type="PANTHER" id="PTHR36838:SF1">
    <property type="entry name" value="SLR1864 PROTEIN"/>
    <property type="match status" value="1"/>
</dbReference>